<evidence type="ECO:0000313" key="2">
    <source>
        <dbReference type="EMBL" id="TVU32255.1"/>
    </source>
</evidence>
<feature type="region of interest" description="Disordered" evidence="1">
    <location>
        <begin position="60"/>
        <end position="79"/>
    </location>
</feature>
<evidence type="ECO:0000313" key="3">
    <source>
        <dbReference type="Proteomes" id="UP000324897"/>
    </source>
</evidence>
<dbReference type="EMBL" id="RWGY01000011">
    <property type="protein sequence ID" value="TVU32255.1"/>
    <property type="molecule type" value="Genomic_DNA"/>
</dbReference>
<comment type="caution">
    <text evidence="2">The sequence shown here is derived from an EMBL/GenBank/DDBJ whole genome shotgun (WGS) entry which is preliminary data.</text>
</comment>
<sequence>MRCCSVQAPTATAPTSPCRSARCPYSEGAVIDSFPHQSSFHSPTCDLWSFWSYRCDTGCKKNSDRSTVHADAERKGWWR</sequence>
<dbReference type="AlphaFoldDB" id="A0A5J9V8F7"/>
<accession>A0A5J9V8F7</accession>
<gene>
    <name evidence="2" type="ORF">EJB05_23979</name>
</gene>
<dbReference type="Gramene" id="TVU32255">
    <property type="protein sequence ID" value="TVU32255"/>
    <property type="gene ID" value="EJB05_23979"/>
</dbReference>
<organism evidence="2 3">
    <name type="scientific">Eragrostis curvula</name>
    <name type="common">weeping love grass</name>
    <dbReference type="NCBI Taxonomy" id="38414"/>
    <lineage>
        <taxon>Eukaryota</taxon>
        <taxon>Viridiplantae</taxon>
        <taxon>Streptophyta</taxon>
        <taxon>Embryophyta</taxon>
        <taxon>Tracheophyta</taxon>
        <taxon>Spermatophyta</taxon>
        <taxon>Magnoliopsida</taxon>
        <taxon>Liliopsida</taxon>
        <taxon>Poales</taxon>
        <taxon>Poaceae</taxon>
        <taxon>PACMAD clade</taxon>
        <taxon>Chloridoideae</taxon>
        <taxon>Eragrostideae</taxon>
        <taxon>Eragrostidinae</taxon>
        <taxon>Eragrostis</taxon>
    </lineage>
</organism>
<dbReference type="Proteomes" id="UP000324897">
    <property type="component" value="Chromosome 1"/>
</dbReference>
<evidence type="ECO:0000256" key="1">
    <source>
        <dbReference type="SAM" id="MobiDB-lite"/>
    </source>
</evidence>
<keyword evidence="3" id="KW-1185">Reference proteome</keyword>
<proteinExistence type="predicted"/>
<name>A0A5J9V8F7_9POAL</name>
<protein>
    <submittedName>
        <fullName evidence="2">Uncharacterized protein</fullName>
    </submittedName>
</protein>
<reference evidence="2 3" key="1">
    <citation type="journal article" date="2019" name="Sci. Rep.">
        <title>A high-quality genome of Eragrostis curvula grass provides insights into Poaceae evolution and supports new strategies to enhance forage quality.</title>
        <authorList>
            <person name="Carballo J."/>
            <person name="Santos B.A.C.M."/>
            <person name="Zappacosta D."/>
            <person name="Garbus I."/>
            <person name="Selva J.P."/>
            <person name="Gallo C.A."/>
            <person name="Diaz A."/>
            <person name="Albertini E."/>
            <person name="Caccamo M."/>
            <person name="Echenique V."/>
        </authorList>
    </citation>
    <scope>NUCLEOTIDE SEQUENCE [LARGE SCALE GENOMIC DNA]</scope>
    <source>
        <strain evidence="3">cv. Victoria</strain>
        <tissue evidence="2">Leaf</tissue>
    </source>
</reference>